<protein>
    <submittedName>
        <fullName evidence="3">Uncharacterized protein</fullName>
    </submittedName>
</protein>
<proteinExistence type="predicted"/>
<dbReference type="Pfam" id="PF21525">
    <property type="entry name" value="Nlp36"/>
    <property type="match status" value="1"/>
</dbReference>
<accession>A0A914DTA5</accession>
<dbReference type="AlphaFoldDB" id="A0A914DTA5"/>
<keyword evidence="1" id="KW-0472">Membrane</keyword>
<evidence type="ECO:0000313" key="2">
    <source>
        <dbReference type="Proteomes" id="UP000887540"/>
    </source>
</evidence>
<keyword evidence="2" id="KW-1185">Reference proteome</keyword>
<organism evidence="2 3">
    <name type="scientific">Acrobeloides nanus</name>
    <dbReference type="NCBI Taxonomy" id="290746"/>
    <lineage>
        <taxon>Eukaryota</taxon>
        <taxon>Metazoa</taxon>
        <taxon>Ecdysozoa</taxon>
        <taxon>Nematoda</taxon>
        <taxon>Chromadorea</taxon>
        <taxon>Rhabditida</taxon>
        <taxon>Tylenchina</taxon>
        <taxon>Cephalobomorpha</taxon>
        <taxon>Cephaloboidea</taxon>
        <taxon>Cephalobidae</taxon>
        <taxon>Acrobeloides</taxon>
    </lineage>
</organism>
<reference evidence="3" key="1">
    <citation type="submission" date="2022-11" db="UniProtKB">
        <authorList>
            <consortium name="WormBaseParasite"/>
        </authorList>
    </citation>
    <scope>IDENTIFICATION</scope>
</reference>
<evidence type="ECO:0000313" key="3">
    <source>
        <dbReference type="WBParaSite" id="ACRNAN_scaffold36.g20269.t1"/>
    </source>
</evidence>
<keyword evidence="1" id="KW-0812">Transmembrane</keyword>
<feature type="transmembrane region" description="Helical" evidence="1">
    <location>
        <begin position="6"/>
        <end position="25"/>
    </location>
</feature>
<sequence>MLAPFVVLFLFLFIVFIIAVTLLNYKYVSKYDDLTKLEEWGHRFNLPRKSIGKLGPHSPSEISLEMHQRSLRSMAELKMTQLEPM</sequence>
<keyword evidence="1" id="KW-1133">Transmembrane helix</keyword>
<evidence type="ECO:0000256" key="1">
    <source>
        <dbReference type="SAM" id="Phobius"/>
    </source>
</evidence>
<name>A0A914DTA5_9BILA</name>
<dbReference type="Proteomes" id="UP000887540">
    <property type="component" value="Unplaced"/>
</dbReference>
<dbReference type="WBParaSite" id="ACRNAN_scaffold36.g20269.t1">
    <property type="protein sequence ID" value="ACRNAN_scaffold36.g20269.t1"/>
    <property type="gene ID" value="ACRNAN_scaffold36.g20269"/>
</dbReference>